<dbReference type="EMBL" id="CAKOGL010000016">
    <property type="protein sequence ID" value="CAH2096289.1"/>
    <property type="molecule type" value="Genomic_DNA"/>
</dbReference>
<dbReference type="SUPFAM" id="SSF75712">
    <property type="entry name" value="Rad50 coiled-coil Zn hook"/>
    <property type="match status" value="1"/>
</dbReference>
<dbReference type="Proteomes" id="UP001153954">
    <property type="component" value="Unassembled WGS sequence"/>
</dbReference>
<evidence type="ECO:0000256" key="15">
    <source>
        <dbReference type="ARBA" id="ARBA00023242"/>
    </source>
</evidence>
<comment type="caution">
    <text evidence="21">The sequence shown here is derived from an EMBL/GenBank/DDBJ whole genome shotgun (WGS) entry which is preliminary data.</text>
</comment>
<evidence type="ECO:0000256" key="16">
    <source>
        <dbReference type="ARBA" id="ARBA00023254"/>
    </source>
</evidence>
<proteinExistence type="inferred from homology"/>
<keyword evidence="11" id="KW-0067">ATP-binding</keyword>
<dbReference type="GO" id="GO:0003691">
    <property type="term" value="F:double-stranded telomeric DNA binding"/>
    <property type="evidence" value="ECO:0007669"/>
    <property type="project" value="TreeGrafter"/>
</dbReference>
<name>A0AAU9U8W5_EUPED</name>
<protein>
    <recommendedName>
        <fullName evidence="20">Zinc-hook domain-containing protein</fullName>
    </recommendedName>
</protein>
<dbReference type="GO" id="GO:0005524">
    <property type="term" value="F:ATP binding"/>
    <property type="evidence" value="ECO:0007669"/>
    <property type="project" value="UniProtKB-KW"/>
</dbReference>
<dbReference type="SUPFAM" id="SSF52540">
    <property type="entry name" value="P-loop containing nucleoside triphosphate hydrolases"/>
    <property type="match status" value="1"/>
</dbReference>
<feature type="domain" description="Zinc-hook" evidence="20">
    <location>
        <begin position="638"/>
        <end position="735"/>
    </location>
</feature>
<dbReference type="PANTHER" id="PTHR18867">
    <property type="entry name" value="RAD50"/>
    <property type="match status" value="1"/>
</dbReference>
<keyword evidence="10 18" id="KW-0862">Zinc</keyword>
<evidence type="ECO:0000256" key="17">
    <source>
        <dbReference type="ARBA" id="ARBA00049360"/>
    </source>
</evidence>
<evidence type="ECO:0000256" key="8">
    <source>
        <dbReference type="ARBA" id="ARBA00022763"/>
    </source>
</evidence>
<keyword evidence="13 19" id="KW-0175">Coiled coil</keyword>
<keyword evidence="12" id="KW-0460">Magnesium</keyword>
<dbReference type="GO" id="GO:0051880">
    <property type="term" value="F:G-quadruplex DNA binding"/>
    <property type="evidence" value="ECO:0007669"/>
    <property type="project" value="TreeGrafter"/>
</dbReference>
<feature type="coiled-coil region" evidence="19">
    <location>
        <begin position="390"/>
        <end position="538"/>
    </location>
</feature>
<feature type="binding site" evidence="18">
    <location>
        <position position="685"/>
    </location>
    <ligand>
        <name>Zn(2+)</name>
        <dbReference type="ChEBI" id="CHEBI:29105"/>
    </ligand>
</feature>
<evidence type="ECO:0000256" key="12">
    <source>
        <dbReference type="ARBA" id="ARBA00022842"/>
    </source>
</evidence>
<dbReference type="GO" id="GO:0043047">
    <property type="term" value="F:single-stranded telomeric DNA binding"/>
    <property type="evidence" value="ECO:0007669"/>
    <property type="project" value="TreeGrafter"/>
</dbReference>
<feature type="coiled-coil region" evidence="19">
    <location>
        <begin position="205"/>
        <end position="323"/>
    </location>
</feature>
<dbReference type="GO" id="GO:0046872">
    <property type="term" value="F:metal ion binding"/>
    <property type="evidence" value="ECO:0007669"/>
    <property type="project" value="UniProtKB-UniRule"/>
</dbReference>
<comment type="cofactor">
    <cofactor evidence="1">
        <name>Zn(2+)</name>
        <dbReference type="ChEBI" id="CHEBI:29105"/>
    </cofactor>
</comment>
<dbReference type="GO" id="GO:0000722">
    <property type="term" value="P:telomere maintenance via recombination"/>
    <property type="evidence" value="ECO:0007669"/>
    <property type="project" value="TreeGrafter"/>
</dbReference>
<dbReference type="PROSITE" id="PS51131">
    <property type="entry name" value="ZN_HOOK"/>
    <property type="match status" value="1"/>
</dbReference>
<evidence type="ECO:0000256" key="14">
    <source>
        <dbReference type="ARBA" id="ARBA00023204"/>
    </source>
</evidence>
<evidence type="ECO:0000256" key="7">
    <source>
        <dbReference type="ARBA" id="ARBA00022741"/>
    </source>
</evidence>
<evidence type="ECO:0000313" key="22">
    <source>
        <dbReference type="Proteomes" id="UP001153954"/>
    </source>
</evidence>
<dbReference type="GO" id="GO:0016887">
    <property type="term" value="F:ATP hydrolysis activity"/>
    <property type="evidence" value="ECO:0007669"/>
    <property type="project" value="InterPro"/>
</dbReference>
<dbReference type="Pfam" id="PF04423">
    <property type="entry name" value="Rad50_zn_hook"/>
    <property type="match status" value="1"/>
</dbReference>
<keyword evidence="7" id="KW-0547">Nucleotide-binding</keyword>
<evidence type="ECO:0000313" key="21">
    <source>
        <dbReference type="EMBL" id="CAH2096289.1"/>
    </source>
</evidence>
<dbReference type="Pfam" id="PF13476">
    <property type="entry name" value="AAA_23"/>
    <property type="match status" value="1"/>
</dbReference>
<evidence type="ECO:0000256" key="5">
    <source>
        <dbReference type="ARBA" id="ARBA00022454"/>
    </source>
</evidence>
<keyword evidence="16" id="KW-0469">Meiosis</keyword>
<dbReference type="GO" id="GO:0070192">
    <property type="term" value="P:chromosome organization involved in meiotic cell cycle"/>
    <property type="evidence" value="ECO:0007669"/>
    <property type="project" value="TreeGrafter"/>
</dbReference>
<sequence length="766" mass="87593">MAGIKSLAVRGIRSFGPEECDEQRISFEKPLTLILGQNGCGKTTIIECLRYAITGQMPPGSRNECFVHDAKVNRSTEVMGQVKLKIVNAKDKQLEVSRSMRVTAYQNKKPKFQTLDSFLSVVDDNGKTKDISSRCADLDVVMHEEIGVPKAILNSVIFCHQEDASWPLDEGKKVKERFDEIFDADKYSDCFDRLRKIRKEYATNIKLLEQGVAHLTEKKEELDKKKLDLVNTETRISEAELKISELSHELKPLTEKINAIETLQKNLLAFESKRDKIKTRLEQNKNVEKDLKGSIQSIYEGSLKELQENIANYGATAKAKQAELEDSYKKNFSFNKEEERIANEKTSNEVKYNKLILLESQNQDKIDKRNVMIVETGKLAEIELDKIETNDEAVNGINAINKKIEELQNKLKEQKAASDLEEKEYQKHVDDCRDALSRHKQKISNKESEIQTTRKEIAKIQKQINEANKSKQKLEALDEKLKTAEADYEKAVSELNPEECQAEINRDEKLMEENENELEELSEKVTKLQKQSAQLKEKDIIEESFKQKDKQLNVLKNKHRTAITELLGHMPEKNFAIAINKIDCEIRNELESMNKKITEKQKEVARLEAERRLAREQLAARRSELARAEDRVYAACGALPYAAALDRLAAAVDKLQEEQNVLQSSMFIITKYKGQIKDNNCCPLCNRGFDNETEVTDLISQLTTQVLNVPAQLEKVTEELQKTSAKKDDLLSLRSLNDKITSLKETEIPELEKKLEDLDKVGSLKK</sequence>
<evidence type="ECO:0000256" key="10">
    <source>
        <dbReference type="ARBA" id="ARBA00022833"/>
    </source>
</evidence>
<evidence type="ECO:0000259" key="20">
    <source>
        <dbReference type="PROSITE" id="PS51131"/>
    </source>
</evidence>
<keyword evidence="9" id="KW-0378">Hydrolase</keyword>
<keyword evidence="22" id="KW-1185">Reference proteome</keyword>
<dbReference type="GO" id="GO:0030870">
    <property type="term" value="C:Mre11 complex"/>
    <property type="evidence" value="ECO:0007669"/>
    <property type="project" value="TreeGrafter"/>
</dbReference>
<evidence type="ECO:0000256" key="13">
    <source>
        <dbReference type="ARBA" id="ARBA00023054"/>
    </source>
</evidence>
<evidence type="ECO:0000256" key="4">
    <source>
        <dbReference type="ARBA" id="ARBA00009439"/>
    </source>
</evidence>
<dbReference type="GO" id="GO:0006302">
    <property type="term" value="P:double-strand break repair"/>
    <property type="evidence" value="ECO:0007669"/>
    <property type="project" value="InterPro"/>
</dbReference>
<evidence type="ECO:0000256" key="2">
    <source>
        <dbReference type="ARBA" id="ARBA00004123"/>
    </source>
</evidence>
<reference evidence="21" key="1">
    <citation type="submission" date="2022-03" db="EMBL/GenBank/DDBJ databases">
        <authorList>
            <person name="Tunstrom K."/>
        </authorList>
    </citation>
    <scope>NUCLEOTIDE SEQUENCE</scope>
</reference>
<comment type="similarity">
    <text evidence="4">Belongs to the SMC family. RAD50 subfamily.</text>
</comment>
<feature type="coiled-coil region" evidence="19">
    <location>
        <begin position="590"/>
        <end position="665"/>
    </location>
</feature>
<organism evidence="21 22">
    <name type="scientific">Euphydryas editha</name>
    <name type="common">Edith's checkerspot</name>
    <dbReference type="NCBI Taxonomy" id="104508"/>
    <lineage>
        <taxon>Eukaryota</taxon>
        <taxon>Metazoa</taxon>
        <taxon>Ecdysozoa</taxon>
        <taxon>Arthropoda</taxon>
        <taxon>Hexapoda</taxon>
        <taxon>Insecta</taxon>
        <taxon>Pterygota</taxon>
        <taxon>Neoptera</taxon>
        <taxon>Endopterygota</taxon>
        <taxon>Lepidoptera</taxon>
        <taxon>Glossata</taxon>
        <taxon>Ditrysia</taxon>
        <taxon>Papilionoidea</taxon>
        <taxon>Nymphalidae</taxon>
        <taxon>Nymphalinae</taxon>
        <taxon>Euphydryas</taxon>
    </lineage>
</organism>
<keyword evidence="6 18" id="KW-0479">Metal-binding</keyword>
<keyword evidence="15" id="KW-0539">Nucleus</keyword>
<evidence type="ECO:0000256" key="9">
    <source>
        <dbReference type="ARBA" id="ARBA00022801"/>
    </source>
</evidence>
<feature type="binding site" evidence="18">
    <location>
        <position position="682"/>
    </location>
    <ligand>
        <name>Zn(2+)</name>
        <dbReference type="ChEBI" id="CHEBI:29105"/>
    </ligand>
</feature>
<dbReference type="InterPro" id="IPR027417">
    <property type="entry name" value="P-loop_NTPase"/>
</dbReference>
<gene>
    <name evidence="21" type="ORF">EEDITHA_LOCUS11650</name>
</gene>
<evidence type="ECO:0000256" key="19">
    <source>
        <dbReference type="SAM" id="Coils"/>
    </source>
</evidence>
<dbReference type="GO" id="GO:0007004">
    <property type="term" value="P:telomere maintenance via telomerase"/>
    <property type="evidence" value="ECO:0007669"/>
    <property type="project" value="TreeGrafter"/>
</dbReference>
<keyword evidence="5" id="KW-0158">Chromosome</keyword>
<dbReference type="InterPro" id="IPR013134">
    <property type="entry name" value="Zn_hook_RAD50"/>
</dbReference>
<keyword evidence="14" id="KW-0234">DNA repair</keyword>
<keyword evidence="8" id="KW-0227">DNA damage</keyword>
<dbReference type="AlphaFoldDB" id="A0AAU9U8W5"/>
<dbReference type="GO" id="GO:0000794">
    <property type="term" value="C:condensed nuclear chromosome"/>
    <property type="evidence" value="ECO:0007669"/>
    <property type="project" value="TreeGrafter"/>
</dbReference>
<comment type="subcellular location">
    <subcellularLocation>
        <location evidence="3">Chromosome</location>
    </subcellularLocation>
    <subcellularLocation>
        <location evidence="2">Nucleus</location>
    </subcellularLocation>
</comment>
<accession>A0AAU9U8W5</accession>
<comment type="catalytic activity">
    <reaction evidence="17">
        <text>ATP + H2O = ADP + phosphate + H(+)</text>
        <dbReference type="Rhea" id="RHEA:13065"/>
        <dbReference type="ChEBI" id="CHEBI:15377"/>
        <dbReference type="ChEBI" id="CHEBI:15378"/>
        <dbReference type="ChEBI" id="CHEBI:30616"/>
        <dbReference type="ChEBI" id="CHEBI:43474"/>
        <dbReference type="ChEBI" id="CHEBI:456216"/>
    </reaction>
</comment>
<evidence type="ECO:0000256" key="1">
    <source>
        <dbReference type="ARBA" id="ARBA00001947"/>
    </source>
</evidence>
<evidence type="ECO:0000256" key="3">
    <source>
        <dbReference type="ARBA" id="ARBA00004286"/>
    </source>
</evidence>
<dbReference type="InterPro" id="IPR038729">
    <property type="entry name" value="Rad50/SbcC_AAA"/>
</dbReference>
<dbReference type="PANTHER" id="PTHR18867:SF12">
    <property type="entry name" value="DNA REPAIR PROTEIN RAD50"/>
    <property type="match status" value="1"/>
</dbReference>
<evidence type="ECO:0000256" key="6">
    <source>
        <dbReference type="ARBA" id="ARBA00022723"/>
    </source>
</evidence>
<dbReference type="Gene3D" id="3.40.50.300">
    <property type="entry name" value="P-loop containing nucleotide triphosphate hydrolases"/>
    <property type="match status" value="1"/>
</dbReference>
<evidence type="ECO:0000256" key="18">
    <source>
        <dbReference type="PROSITE-ProRule" id="PRU00471"/>
    </source>
</evidence>
<evidence type="ECO:0000256" key="11">
    <source>
        <dbReference type="ARBA" id="ARBA00022840"/>
    </source>
</evidence>